<dbReference type="PANTHER" id="PTHR33376">
    <property type="match status" value="1"/>
</dbReference>
<comment type="caution">
    <text evidence="2">The sequence shown here is derived from an EMBL/GenBank/DDBJ whole genome shotgun (WGS) entry which is preliminary data.</text>
</comment>
<dbReference type="EMBL" id="BOMV01000097">
    <property type="protein sequence ID" value="GIF01032.1"/>
    <property type="molecule type" value="Genomic_DNA"/>
</dbReference>
<sequence length="329" mass="35677">MDRRHLLTLGIGAAIGGAGCDRRPPPSVPTGPVVAKLADTVHPSNPSVAAERYFAEQVATLTQDRYRIDVAAGGLLGDDSRVNEMVRTGQIAFAKTLVNNLSAYDKRLGVLTLPFAFSGEQECMAALNGELGRRCTAILDESGLIVLAYFYAGERSLYNGKRPIHTPADVQGLRIRVPQSIVSIDIVNAMGGSAVPMANNEILSALQEQVVHGAENNPVFYLTEGHALYAPYYSRTRHQQSIDVLIASRKWLSEQPADVQGAIREAGRRTQTEEIRLWRQGAARAAKRAKDEGAIVNDVDIAAFRRVLAPVVREHRGTFGDLASLLPDA</sequence>
<protein>
    <recommendedName>
        <fullName evidence="4">C4-dicarboxylate ABC transporter</fullName>
    </recommendedName>
</protein>
<evidence type="ECO:0000313" key="3">
    <source>
        <dbReference type="Proteomes" id="UP000636960"/>
    </source>
</evidence>
<dbReference type="GO" id="GO:0030288">
    <property type="term" value="C:outer membrane-bounded periplasmic space"/>
    <property type="evidence" value="ECO:0007669"/>
    <property type="project" value="InterPro"/>
</dbReference>
<dbReference type="PANTHER" id="PTHR33376:SF5">
    <property type="entry name" value="EXTRACYTOPLASMIC SOLUTE RECEPTOR PROTEIN"/>
    <property type="match status" value="1"/>
</dbReference>
<dbReference type="InterPro" id="IPR018389">
    <property type="entry name" value="DctP_fam"/>
</dbReference>
<dbReference type="Proteomes" id="UP000636960">
    <property type="component" value="Unassembled WGS sequence"/>
</dbReference>
<organism evidence="2 3">
    <name type="scientific">Paractinoplanes rishiriensis</name>
    <dbReference type="NCBI Taxonomy" id="1050105"/>
    <lineage>
        <taxon>Bacteria</taxon>
        <taxon>Bacillati</taxon>
        <taxon>Actinomycetota</taxon>
        <taxon>Actinomycetes</taxon>
        <taxon>Micromonosporales</taxon>
        <taxon>Micromonosporaceae</taxon>
        <taxon>Paractinoplanes</taxon>
    </lineage>
</organism>
<dbReference type="RefSeq" id="WP_203789422.1">
    <property type="nucleotide sequence ID" value="NZ_BOMV01000097.1"/>
</dbReference>
<dbReference type="InterPro" id="IPR004682">
    <property type="entry name" value="TRAP_DctP"/>
</dbReference>
<dbReference type="GO" id="GO:0055085">
    <property type="term" value="P:transmembrane transport"/>
    <property type="evidence" value="ECO:0007669"/>
    <property type="project" value="InterPro"/>
</dbReference>
<dbReference type="Pfam" id="PF03480">
    <property type="entry name" value="DctP"/>
    <property type="match status" value="1"/>
</dbReference>
<reference evidence="2" key="1">
    <citation type="submission" date="2021-01" db="EMBL/GenBank/DDBJ databases">
        <title>Whole genome shotgun sequence of Actinoplanes rishiriensis NBRC 108556.</title>
        <authorList>
            <person name="Komaki H."/>
            <person name="Tamura T."/>
        </authorList>
    </citation>
    <scope>NUCLEOTIDE SEQUENCE</scope>
    <source>
        <strain evidence="2">NBRC 108556</strain>
    </source>
</reference>
<dbReference type="InterPro" id="IPR038404">
    <property type="entry name" value="TRAP_DctP_sf"/>
</dbReference>
<evidence type="ECO:0000313" key="2">
    <source>
        <dbReference type="EMBL" id="GIF01032.1"/>
    </source>
</evidence>
<dbReference type="Gene3D" id="3.40.190.170">
    <property type="entry name" value="Bacterial extracellular solute-binding protein, family 7"/>
    <property type="match status" value="1"/>
</dbReference>
<name>A0A919MV57_9ACTN</name>
<accession>A0A919MV57</accession>
<gene>
    <name evidence="2" type="ORF">Ari01nite_84960</name>
</gene>
<dbReference type="PROSITE" id="PS51257">
    <property type="entry name" value="PROKAR_LIPOPROTEIN"/>
    <property type="match status" value="1"/>
</dbReference>
<dbReference type="AlphaFoldDB" id="A0A919MV57"/>
<proteinExistence type="predicted"/>
<evidence type="ECO:0008006" key="4">
    <source>
        <dbReference type="Google" id="ProtNLM"/>
    </source>
</evidence>
<dbReference type="PIRSF" id="PIRSF006470">
    <property type="entry name" value="DctB"/>
    <property type="match status" value="1"/>
</dbReference>
<keyword evidence="1" id="KW-0732">Signal</keyword>
<dbReference type="NCBIfam" id="NF037995">
    <property type="entry name" value="TRAP_S1"/>
    <property type="match status" value="1"/>
</dbReference>
<evidence type="ECO:0000256" key="1">
    <source>
        <dbReference type="ARBA" id="ARBA00022729"/>
    </source>
</evidence>
<keyword evidence="3" id="KW-1185">Reference proteome</keyword>